<dbReference type="InterPro" id="IPR011990">
    <property type="entry name" value="TPR-like_helical_dom_sf"/>
</dbReference>
<accession>A0ABW3MA95</accession>
<evidence type="ECO:0000313" key="2">
    <source>
        <dbReference type="Proteomes" id="UP001597045"/>
    </source>
</evidence>
<keyword evidence="2" id="KW-1185">Reference proteome</keyword>
<feature type="non-terminal residue" evidence="1">
    <location>
        <position position="1"/>
    </location>
</feature>
<evidence type="ECO:0000313" key="1">
    <source>
        <dbReference type="EMBL" id="MFD1047671.1"/>
    </source>
</evidence>
<reference evidence="2" key="1">
    <citation type="journal article" date="2019" name="Int. J. Syst. Evol. Microbiol.">
        <title>The Global Catalogue of Microorganisms (GCM) 10K type strain sequencing project: providing services to taxonomists for standard genome sequencing and annotation.</title>
        <authorList>
            <consortium name="The Broad Institute Genomics Platform"/>
            <consortium name="The Broad Institute Genome Sequencing Center for Infectious Disease"/>
            <person name="Wu L."/>
            <person name="Ma J."/>
        </authorList>
    </citation>
    <scope>NUCLEOTIDE SEQUENCE [LARGE SCALE GENOMIC DNA]</scope>
    <source>
        <strain evidence="2">JCM 31486</strain>
    </source>
</reference>
<name>A0ABW3MA95_9PSEU</name>
<organism evidence="1 2">
    <name type="scientific">Kibdelosporangium lantanae</name>
    <dbReference type="NCBI Taxonomy" id="1497396"/>
    <lineage>
        <taxon>Bacteria</taxon>
        <taxon>Bacillati</taxon>
        <taxon>Actinomycetota</taxon>
        <taxon>Actinomycetes</taxon>
        <taxon>Pseudonocardiales</taxon>
        <taxon>Pseudonocardiaceae</taxon>
        <taxon>Kibdelosporangium</taxon>
    </lineage>
</organism>
<proteinExistence type="predicted"/>
<protein>
    <submittedName>
        <fullName evidence="1">Uncharacterized protein</fullName>
    </submittedName>
</protein>
<dbReference type="EMBL" id="JBHTIS010001191">
    <property type="protein sequence ID" value="MFD1047671.1"/>
    <property type="molecule type" value="Genomic_DNA"/>
</dbReference>
<comment type="caution">
    <text evidence="1">The sequence shown here is derived from an EMBL/GenBank/DDBJ whole genome shotgun (WGS) entry which is preliminary data.</text>
</comment>
<gene>
    <name evidence="1" type="ORF">ACFQ1S_20095</name>
</gene>
<dbReference type="Gene3D" id="1.25.40.10">
    <property type="entry name" value="Tetratricopeptide repeat domain"/>
    <property type="match status" value="1"/>
</dbReference>
<sequence length="464" mass="49393">AGQVDRAESLVRQRLGTSQAVLLVVQALAETDRVHRAEVVVHVLDGNYPDNGRAVVAWHHSRLGAVSRAVAVTRSIQDKTVQAHAYANMLKPVHKSGHPDEAAQLADVAERIAGELEPRQQADLLASLAYSWGVMGGLDRATDLAGRAESVARTITPDKPRFSSPAAFLALRYADQGELDRAASLVGDVDDEILSGVVVQVLFDRYIEAGNPSRAQEFAEAYSDRPMQPESMTKLQVALVDEITGPGEAERAAAGITDLAVRSEALAVVARKYAERGDSLAAQRLLRSMDAEGTALSAVGVVEALVGLELWEQVEQVAALLIRFPEGVAPVLEVVAAVDQDWADAMAERFGNPPNAMVVLADVAAARGDFERAERIATAIEDPAWEGKAVAAVIRGLVAANLLPRAESLADLTLDSETLAALVVADVEAGRLGQAADIARTIVNHDVRRAATAGREGKQDGQYR</sequence>
<dbReference type="Proteomes" id="UP001597045">
    <property type="component" value="Unassembled WGS sequence"/>
</dbReference>